<dbReference type="SUPFAM" id="SSF57701">
    <property type="entry name" value="Zn2/Cys6 DNA-binding domain"/>
    <property type="match status" value="1"/>
</dbReference>
<accession>A0A6A6XCK6</accession>
<keyword evidence="2" id="KW-0862">Zinc</keyword>
<comment type="subcellular location">
    <subcellularLocation>
        <location evidence="1">Nucleus</location>
    </subcellularLocation>
</comment>
<evidence type="ECO:0000256" key="6">
    <source>
        <dbReference type="ARBA" id="ARBA00023242"/>
    </source>
</evidence>
<keyword evidence="3" id="KW-0805">Transcription regulation</keyword>
<dbReference type="GO" id="GO:0043565">
    <property type="term" value="F:sequence-specific DNA binding"/>
    <property type="evidence" value="ECO:0007669"/>
    <property type="project" value="TreeGrafter"/>
</dbReference>
<feature type="region of interest" description="Disordered" evidence="7">
    <location>
        <begin position="1"/>
        <end position="23"/>
    </location>
</feature>
<dbReference type="SMART" id="SM00066">
    <property type="entry name" value="GAL4"/>
    <property type="match status" value="1"/>
</dbReference>
<keyword evidence="4" id="KW-0238">DNA-binding</keyword>
<evidence type="ECO:0000256" key="5">
    <source>
        <dbReference type="ARBA" id="ARBA00023163"/>
    </source>
</evidence>
<evidence type="ECO:0000256" key="7">
    <source>
        <dbReference type="SAM" id="MobiDB-lite"/>
    </source>
</evidence>
<dbReference type="Pfam" id="PF00172">
    <property type="entry name" value="Zn_clus"/>
    <property type="match status" value="1"/>
</dbReference>
<evidence type="ECO:0000259" key="8">
    <source>
        <dbReference type="PROSITE" id="PS50048"/>
    </source>
</evidence>
<dbReference type="OrthoDB" id="5296287at2759"/>
<keyword evidence="5" id="KW-0804">Transcription</keyword>
<feature type="region of interest" description="Disordered" evidence="7">
    <location>
        <begin position="249"/>
        <end position="270"/>
    </location>
</feature>
<evidence type="ECO:0000256" key="2">
    <source>
        <dbReference type="ARBA" id="ARBA00022833"/>
    </source>
</evidence>
<dbReference type="InterPro" id="IPR036864">
    <property type="entry name" value="Zn2-C6_fun-type_DNA-bd_sf"/>
</dbReference>
<dbReference type="PANTHER" id="PTHR47540:SF1">
    <property type="entry name" value="ACTIVATOR OF STRESS GENES 1-RELATED"/>
    <property type="match status" value="1"/>
</dbReference>
<proteinExistence type="predicted"/>
<gene>
    <name evidence="9" type="ORF">K505DRAFT_385638</name>
</gene>
<feature type="domain" description="Zn(2)-C6 fungal-type" evidence="8">
    <location>
        <begin position="32"/>
        <end position="61"/>
    </location>
</feature>
<evidence type="ECO:0000256" key="3">
    <source>
        <dbReference type="ARBA" id="ARBA00023015"/>
    </source>
</evidence>
<evidence type="ECO:0000313" key="10">
    <source>
        <dbReference type="Proteomes" id="UP000799757"/>
    </source>
</evidence>
<feature type="compositionally biased region" description="Basic and acidic residues" evidence="7">
    <location>
        <begin position="257"/>
        <end position="270"/>
    </location>
</feature>
<dbReference type="PROSITE" id="PS00463">
    <property type="entry name" value="ZN2_CY6_FUNGAL_1"/>
    <property type="match status" value="1"/>
</dbReference>
<dbReference type="Proteomes" id="UP000799757">
    <property type="component" value="Unassembled WGS sequence"/>
</dbReference>
<keyword evidence="6" id="KW-0539">Nucleus</keyword>
<dbReference type="EMBL" id="MU001928">
    <property type="protein sequence ID" value="KAF2793427.1"/>
    <property type="molecule type" value="Genomic_DNA"/>
</dbReference>
<name>A0A6A6XCK6_9PLEO</name>
<dbReference type="GO" id="GO:0045944">
    <property type="term" value="P:positive regulation of transcription by RNA polymerase II"/>
    <property type="evidence" value="ECO:0007669"/>
    <property type="project" value="TreeGrafter"/>
</dbReference>
<dbReference type="GO" id="GO:0000981">
    <property type="term" value="F:DNA-binding transcription factor activity, RNA polymerase II-specific"/>
    <property type="evidence" value="ECO:0007669"/>
    <property type="project" value="InterPro"/>
</dbReference>
<dbReference type="CDD" id="cd00067">
    <property type="entry name" value="GAL4"/>
    <property type="match status" value="1"/>
</dbReference>
<evidence type="ECO:0000313" key="9">
    <source>
        <dbReference type="EMBL" id="KAF2793427.1"/>
    </source>
</evidence>
<dbReference type="InterPro" id="IPR051711">
    <property type="entry name" value="Stress_Response_Reg"/>
</dbReference>
<dbReference type="GO" id="GO:0005634">
    <property type="term" value="C:nucleus"/>
    <property type="evidence" value="ECO:0007669"/>
    <property type="project" value="UniProtKB-SubCell"/>
</dbReference>
<dbReference type="InterPro" id="IPR001138">
    <property type="entry name" value="Zn2Cys6_DnaBD"/>
</dbReference>
<organism evidence="9 10">
    <name type="scientific">Melanomma pulvis-pyrius CBS 109.77</name>
    <dbReference type="NCBI Taxonomy" id="1314802"/>
    <lineage>
        <taxon>Eukaryota</taxon>
        <taxon>Fungi</taxon>
        <taxon>Dikarya</taxon>
        <taxon>Ascomycota</taxon>
        <taxon>Pezizomycotina</taxon>
        <taxon>Dothideomycetes</taxon>
        <taxon>Pleosporomycetidae</taxon>
        <taxon>Pleosporales</taxon>
        <taxon>Melanommataceae</taxon>
        <taxon>Melanomma</taxon>
    </lineage>
</organism>
<dbReference type="AlphaFoldDB" id="A0A6A6XCK6"/>
<sequence length="270" mass="29622">MNETGEVRCTKRARSHRSSDYTKRRAPYAMRACDACRRRKGKCDGRLPCKHCVARKLYCSFTGPTPADDLGDRPVLDSHQAPSSLVGEDDLESLSMSQHDGHASSRTFPPSESIGSPPANASTFHQCKGDAALMDLVSNLQRQLDSLTSRVRLSNSGRDDASPMQTTVFRERSEPIGIASRTSTKRFHGPTSPDYSLNVVQIRLRHTSSSTMYQHPLIANIDNEASSIESGDGMTAKLATKLVTGHPYLPDPGIRTGEPRSRDFDICAQS</sequence>
<feature type="region of interest" description="Disordered" evidence="7">
    <location>
        <begin position="94"/>
        <end position="122"/>
    </location>
</feature>
<dbReference type="PANTHER" id="PTHR47540">
    <property type="entry name" value="THIAMINE REPRESSIBLE GENES REGULATORY PROTEIN THI5"/>
    <property type="match status" value="1"/>
</dbReference>
<evidence type="ECO:0000256" key="4">
    <source>
        <dbReference type="ARBA" id="ARBA00023125"/>
    </source>
</evidence>
<dbReference type="PROSITE" id="PS50048">
    <property type="entry name" value="ZN2_CY6_FUNGAL_2"/>
    <property type="match status" value="1"/>
</dbReference>
<dbReference type="Gene3D" id="4.10.240.10">
    <property type="entry name" value="Zn(2)-C6 fungal-type DNA-binding domain"/>
    <property type="match status" value="1"/>
</dbReference>
<keyword evidence="10" id="KW-1185">Reference proteome</keyword>
<dbReference type="GO" id="GO:0008270">
    <property type="term" value="F:zinc ion binding"/>
    <property type="evidence" value="ECO:0007669"/>
    <property type="project" value="InterPro"/>
</dbReference>
<protein>
    <recommendedName>
        <fullName evidence="8">Zn(2)-C6 fungal-type domain-containing protein</fullName>
    </recommendedName>
</protein>
<reference evidence="9" key="1">
    <citation type="journal article" date="2020" name="Stud. Mycol.">
        <title>101 Dothideomycetes genomes: a test case for predicting lifestyles and emergence of pathogens.</title>
        <authorList>
            <person name="Haridas S."/>
            <person name="Albert R."/>
            <person name="Binder M."/>
            <person name="Bloem J."/>
            <person name="Labutti K."/>
            <person name="Salamov A."/>
            <person name="Andreopoulos B."/>
            <person name="Baker S."/>
            <person name="Barry K."/>
            <person name="Bills G."/>
            <person name="Bluhm B."/>
            <person name="Cannon C."/>
            <person name="Castanera R."/>
            <person name="Culley D."/>
            <person name="Daum C."/>
            <person name="Ezra D."/>
            <person name="Gonzalez J."/>
            <person name="Henrissat B."/>
            <person name="Kuo A."/>
            <person name="Liang C."/>
            <person name="Lipzen A."/>
            <person name="Lutzoni F."/>
            <person name="Magnuson J."/>
            <person name="Mondo S."/>
            <person name="Nolan M."/>
            <person name="Ohm R."/>
            <person name="Pangilinan J."/>
            <person name="Park H.-J."/>
            <person name="Ramirez L."/>
            <person name="Alfaro M."/>
            <person name="Sun H."/>
            <person name="Tritt A."/>
            <person name="Yoshinaga Y."/>
            <person name="Zwiers L.-H."/>
            <person name="Turgeon B."/>
            <person name="Goodwin S."/>
            <person name="Spatafora J."/>
            <person name="Crous P."/>
            <person name="Grigoriev I."/>
        </authorList>
    </citation>
    <scope>NUCLEOTIDE SEQUENCE</scope>
    <source>
        <strain evidence="9">CBS 109.77</strain>
    </source>
</reference>
<evidence type="ECO:0000256" key="1">
    <source>
        <dbReference type="ARBA" id="ARBA00004123"/>
    </source>
</evidence>